<dbReference type="PIRSF" id="PIRSF016255">
    <property type="entry name" value="eIF3e_su6"/>
    <property type="match status" value="1"/>
</dbReference>
<keyword evidence="2 5" id="KW-0396">Initiation factor</keyword>
<dbReference type="GO" id="GO:0003743">
    <property type="term" value="F:translation initiation factor activity"/>
    <property type="evidence" value="ECO:0007669"/>
    <property type="project" value="UniProtKB-UniRule"/>
</dbReference>
<dbReference type="InterPro" id="IPR019010">
    <property type="entry name" value="eIF3e_N"/>
</dbReference>
<accession>A0A6G1SC92</accession>
<dbReference type="GO" id="GO:0033290">
    <property type="term" value="C:eukaryotic 48S preinitiation complex"/>
    <property type="evidence" value="ECO:0007669"/>
    <property type="project" value="UniProtKB-UniRule"/>
</dbReference>
<dbReference type="Pfam" id="PF09440">
    <property type="entry name" value="eIF3_N"/>
    <property type="match status" value="1"/>
</dbReference>
<evidence type="ECO:0000256" key="2">
    <source>
        <dbReference type="ARBA" id="ARBA00022540"/>
    </source>
</evidence>
<evidence type="ECO:0000256" key="6">
    <source>
        <dbReference type="PIRNR" id="PIRNR016255"/>
    </source>
</evidence>
<evidence type="ECO:0000256" key="4">
    <source>
        <dbReference type="ARBA" id="ARBA00047068"/>
    </source>
</evidence>
<dbReference type="SUPFAM" id="SSF48452">
    <property type="entry name" value="TPR-like"/>
    <property type="match status" value="1"/>
</dbReference>
<dbReference type="SUPFAM" id="SSF46785">
    <property type="entry name" value="Winged helix' DNA-binding domain"/>
    <property type="match status" value="1"/>
</dbReference>
<dbReference type="InterPro" id="IPR000717">
    <property type="entry name" value="PCI_dom"/>
</dbReference>
<evidence type="ECO:0000256" key="3">
    <source>
        <dbReference type="ARBA" id="ARBA00022917"/>
    </source>
</evidence>
<dbReference type="SMART" id="SM01186">
    <property type="entry name" value="eIF3_N"/>
    <property type="match status" value="1"/>
</dbReference>
<evidence type="ECO:0000259" key="7">
    <source>
        <dbReference type="PROSITE" id="PS50250"/>
    </source>
</evidence>
<reference evidence="8" key="1">
    <citation type="submission" date="2018-10" db="EMBL/GenBank/DDBJ databases">
        <title>Transcriptome assembly of Aceria tosichella (Wheat curl mite) Type 2.</title>
        <authorList>
            <person name="Scully E.D."/>
            <person name="Geib S.M."/>
            <person name="Palmer N.A."/>
            <person name="Gupta A.K."/>
            <person name="Sarath G."/>
            <person name="Tatineni S."/>
        </authorList>
    </citation>
    <scope>NUCLEOTIDE SEQUENCE</scope>
    <source>
        <strain evidence="8">LincolnNE</strain>
    </source>
</reference>
<dbReference type="GO" id="GO:0071540">
    <property type="term" value="C:eukaryotic translation initiation factor 3 complex, eIF3e"/>
    <property type="evidence" value="ECO:0007669"/>
    <property type="project" value="UniProtKB-UniRule"/>
</dbReference>
<dbReference type="GO" id="GO:0001732">
    <property type="term" value="P:formation of cytoplasmic translation initiation complex"/>
    <property type="evidence" value="ECO:0007669"/>
    <property type="project" value="UniProtKB-UniRule"/>
</dbReference>
<comment type="similarity">
    <text evidence="5 6">Belongs to the eIF-3 subunit E family.</text>
</comment>
<dbReference type="HAMAP" id="MF_03004">
    <property type="entry name" value="eIF3e"/>
    <property type="match status" value="1"/>
</dbReference>
<dbReference type="AlphaFoldDB" id="A0A6G1SC92"/>
<dbReference type="Gene3D" id="1.25.40.570">
    <property type="match status" value="1"/>
</dbReference>
<dbReference type="EMBL" id="GGYP01003070">
    <property type="protein sequence ID" value="MDE47841.1"/>
    <property type="molecule type" value="Transcribed_RNA"/>
</dbReference>
<dbReference type="PANTHER" id="PTHR10317">
    <property type="entry name" value="EUKARYOTIC TRANSLATION INITIATION FACTOR 3 SUBUNIT E"/>
    <property type="match status" value="1"/>
</dbReference>
<comment type="function">
    <text evidence="5">Component of the eukaryotic translation initiation factor 3 (eIF-3) complex, which is involved in protein synthesis of a specialized repertoire of mRNAs and, together with other initiation factors, stimulates binding of mRNA and methionyl-tRNAi to the 40S ribosome. The eIF-3 complex specifically targets and initiates translation of a subset of mRNAs involved in cell proliferation.</text>
</comment>
<comment type="subunit">
    <text evidence="4">Component of the eukaryotic translation initiation factor 3 (eIF-3) complex. The eIF-3 complex interacts with pix. Interacts with mxt.</text>
</comment>
<dbReference type="InterPro" id="IPR011990">
    <property type="entry name" value="TPR-like_helical_dom_sf"/>
</dbReference>
<gene>
    <name evidence="8" type="primary">eif3e-a</name>
    <name evidence="8" type="ORF">g.9770</name>
</gene>
<dbReference type="SMART" id="SM00088">
    <property type="entry name" value="PINT"/>
    <property type="match status" value="1"/>
</dbReference>
<feature type="domain" description="PCI" evidence="7">
    <location>
        <begin position="235"/>
        <end position="404"/>
    </location>
</feature>
<evidence type="ECO:0000313" key="8">
    <source>
        <dbReference type="EMBL" id="MDE47841.1"/>
    </source>
</evidence>
<dbReference type="Pfam" id="PF01399">
    <property type="entry name" value="PCI"/>
    <property type="match status" value="1"/>
</dbReference>
<proteinExistence type="inferred from homology"/>
<dbReference type="CDD" id="cd21378">
    <property type="entry name" value="eIF3E"/>
    <property type="match status" value="1"/>
</dbReference>
<organism evidence="8">
    <name type="scientific">Aceria tosichella</name>
    <name type="common">wheat curl mite</name>
    <dbReference type="NCBI Taxonomy" id="561515"/>
    <lineage>
        <taxon>Eukaryota</taxon>
        <taxon>Metazoa</taxon>
        <taxon>Ecdysozoa</taxon>
        <taxon>Arthropoda</taxon>
        <taxon>Chelicerata</taxon>
        <taxon>Arachnida</taxon>
        <taxon>Acari</taxon>
        <taxon>Acariformes</taxon>
        <taxon>Trombidiformes</taxon>
        <taxon>Prostigmata</taxon>
        <taxon>Eupodina</taxon>
        <taxon>Eriophyoidea</taxon>
        <taxon>Eriophyidae</taxon>
        <taxon>Eriophyinae</taxon>
        <taxon>Aceriini</taxon>
        <taxon>Aceria</taxon>
    </lineage>
</organism>
<dbReference type="GO" id="GO:0016282">
    <property type="term" value="C:eukaryotic 43S preinitiation complex"/>
    <property type="evidence" value="ECO:0007669"/>
    <property type="project" value="UniProtKB-UniRule"/>
</dbReference>
<sequence>MAEHDLTPILGQYLDPHLLIPSLEFLSDKKIYDETDMLKSKLHLISKTNMIDYAIDIHKIIYPDQDEPAELTQKKTNVFKRLERLEKANLPFLNMFSDPEVHEKLEKSRDPRDLIDSLKEHGFKNEMLDHLYEYAKFQYECGKYDKALEYLSILRLFTPQTDKHYLPLFWGMLACHILMSNWDAALEEFNRLKDHIDSSLTSSLMTLQQRTWLIHWGLLIYFNHPLGRDHLVEMFLETNFAKKQNSKQMYYTHALQTLCPHILRYLSVAVIVSKQRRQYMKDLVRIIQSESHAYRDSITEFVECLCVNFDFDAAQGKLRECEEVLNNDFFLVTSLSDFIENARLFIFETFCQIHECISITKLSEKLNMSEQEAERWIVDLIRNARLDAKIDSKHGHVVMGTQAVSPYQQLIEKTKAMYMRSQVLTMNLNRRSTVDPEKTRNDF</sequence>
<dbReference type="Pfam" id="PF21357">
    <property type="entry name" value="EIF3E_C"/>
    <property type="match status" value="1"/>
</dbReference>
<name>A0A6G1SC92_9ACAR</name>
<dbReference type="InterPro" id="IPR016650">
    <property type="entry name" value="eIF3e"/>
</dbReference>
<protein>
    <recommendedName>
        <fullName evidence="5 6">Eukaryotic translation initiation factor 3 subunit E</fullName>
        <shortName evidence="5">eIF3e</shortName>
    </recommendedName>
    <alternativeName>
        <fullName evidence="5">Eukaryotic translation initiation factor 3 subunit 6</fullName>
    </alternativeName>
</protein>
<evidence type="ECO:0000256" key="1">
    <source>
        <dbReference type="ARBA" id="ARBA00022490"/>
    </source>
</evidence>
<dbReference type="InterPro" id="IPR036390">
    <property type="entry name" value="WH_DNA-bd_sf"/>
</dbReference>
<dbReference type="PROSITE" id="PS50250">
    <property type="entry name" value="PCI"/>
    <property type="match status" value="1"/>
</dbReference>
<comment type="subcellular location">
    <subcellularLocation>
        <location evidence="5 6">Cytoplasm</location>
    </subcellularLocation>
</comment>
<evidence type="ECO:0000256" key="5">
    <source>
        <dbReference type="HAMAP-Rule" id="MF_03004"/>
    </source>
</evidence>
<keyword evidence="3 5" id="KW-0648">Protein biosynthesis</keyword>
<keyword evidence="1 5" id="KW-0963">Cytoplasm</keyword>